<reference evidence="4" key="1">
    <citation type="submission" date="2022-01" db="EMBL/GenBank/DDBJ databases">
        <title>Novel bile acid biosynthetic pathways are enriched in the microbiome of centenarians.</title>
        <authorList>
            <person name="Sato Y."/>
            <person name="Atarashi K."/>
            <person name="Plichta R.D."/>
            <person name="Arai Y."/>
            <person name="Sasajima S."/>
            <person name="Kearney M.S."/>
            <person name="Suda W."/>
            <person name="Takeshita K."/>
            <person name="Sasaki T."/>
            <person name="Okamoto S."/>
            <person name="Skelly N.A."/>
            <person name="Okamura Y."/>
            <person name="Vlamakis H."/>
            <person name="Li Y."/>
            <person name="Tanoue T."/>
            <person name="Takei H."/>
            <person name="Nittono H."/>
            <person name="Narushima S."/>
            <person name="Irie J."/>
            <person name="Itoh H."/>
            <person name="Moriya K."/>
            <person name="Sugiura Y."/>
            <person name="Suematsu M."/>
            <person name="Moritoki N."/>
            <person name="Shibata S."/>
            <person name="Littman R.D."/>
            <person name="Fischbach A.M."/>
            <person name="Uwamino Y."/>
            <person name="Inoue T."/>
            <person name="Honda A."/>
            <person name="Hattori M."/>
            <person name="Murai T."/>
            <person name="Xavier J.R."/>
            <person name="Hirose N."/>
            <person name="Honda K."/>
        </authorList>
    </citation>
    <scope>NUCLEOTIDE SEQUENCE</scope>
    <source>
        <strain evidence="4">CE91-St55</strain>
    </source>
</reference>
<keyword evidence="3" id="KW-0732">Signal</keyword>
<evidence type="ECO:0000313" key="4">
    <source>
        <dbReference type="EMBL" id="GKH00865.1"/>
    </source>
</evidence>
<proteinExistence type="predicted"/>
<feature type="signal peptide" evidence="3">
    <location>
        <begin position="1"/>
        <end position="29"/>
    </location>
</feature>
<dbReference type="Pfam" id="PF01473">
    <property type="entry name" value="Choline_bind_1"/>
    <property type="match status" value="1"/>
</dbReference>
<dbReference type="Gene3D" id="2.10.270.10">
    <property type="entry name" value="Cholin Binding"/>
    <property type="match status" value="1"/>
</dbReference>
<evidence type="ECO:0000256" key="2">
    <source>
        <dbReference type="PROSITE-ProRule" id="PRU00591"/>
    </source>
</evidence>
<evidence type="ECO:0008006" key="6">
    <source>
        <dbReference type="Google" id="ProtNLM"/>
    </source>
</evidence>
<accession>A0AA37N3I7</accession>
<dbReference type="RefSeq" id="WP_118042630.1">
    <property type="nucleotide sequence ID" value="NZ_BQNJ01000001.1"/>
</dbReference>
<dbReference type="EMBL" id="BQNJ01000001">
    <property type="protein sequence ID" value="GKH00865.1"/>
    <property type="molecule type" value="Genomic_DNA"/>
</dbReference>
<evidence type="ECO:0000256" key="1">
    <source>
        <dbReference type="ARBA" id="ARBA00022737"/>
    </source>
</evidence>
<dbReference type="Proteomes" id="UP001055091">
    <property type="component" value="Unassembled WGS sequence"/>
</dbReference>
<evidence type="ECO:0000256" key="3">
    <source>
        <dbReference type="SAM" id="SignalP"/>
    </source>
</evidence>
<dbReference type="AlphaFoldDB" id="A0AA37N3I7"/>
<keyword evidence="1" id="KW-0677">Repeat</keyword>
<gene>
    <name evidence="4" type="ORF">CE91St55_28460</name>
</gene>
<feature type="repeat" description="Cell wall-binding" evidence="2">
    <location>
        <begin position="65"/>
        <end position="84"/>
    </location>
</feature>
<name>A0AA37N3I7_9FIRM</name>
<protein>
    <recommendedName>
        <fullName evidence="6">Choline-binding protein</fullName>
    </recommendedName>
</protein>
<feature type="chain" id="PRO_5041223721" description="Choline-binding protein" evidence="3">
    <location>
        <begin position="30"/>
        <end position="271"/>
    </location>
</feature>
<dbReference type="SUPFAM" id="SSF69360">
    <property type="entry name" value="Cell wall binding repeat"/>
    <property type="match status" value="1"/>
</dbReference>
<dbReference type="PROSITE" id="PS51170">
    <property type="entry name" value="CW"/>
    <property type="match status" value="1"/>
</dbReference>
<organism evidence="4 5">
    <name type="scientific">Hungatella hathewayi</name>
    <dbReference type="NCBI Taxonomy" id="154046"/>
    <lineage>
        <taxon>Bacteria</taxon>
        <taxon>Bacillati</taxon>
        <taxon>Bacillota</taxon>
        <taxon>Clostridia</taxon>
        <taxon>Lachnospirales</taxon>
        <taxon>Lachnospiraceae</taxon>
        <taxon>Hungatella</taxon>
    </lineage>
</organism>
<comment type="caution">
    <text evidence="4">The sequence shown here is derived from an EMBL/GenBank/DDBJ whole genome shotgun (WGS) entry which is preliminary data.</text>
</comment>
<sequence>MKLKKRLFTISAGICLSLALTAVHFPARLQETFAAADTGSETNHTGWLHNGSRWQYALSDGSLICGGWIKDGDGWYYFDTDGMMVSDTTLDIEGHTYRFEPSGAWRETPPADPLFVHLPSGRFEQSVYEHPWAGIRITLPEYTFALTAEELNALSAHDYIPSYYDFLAIMPEQSLFGVVIQYNSDPIEQILTDDLNVFSAFWGKYDLSPSVPQPVTVAGQTYQKMVCSIPEKLKMNVYLRNQENKVIYLFSIAADEEAADRFIETIIPCTR</sequence>
<dbReference type="InterPro" id="IPR018337">
    <property type="entry name" value="Cell_wall/Cho-bd_repeat"/>
</dbReference>
<evidence type="ECO:0000313" key="5">
    <source>
        <dbReference type="Proteomes" id="UP001055091"/>
    </source>
</evidence>